<protein>
    <submittedName>
        <fullName evidence="2">Uncharacterized protein</fullName>
    </submittedName>
</protein>
<feature type="non-terminal residue" evidence="2">
    <location>
        <position position="91"/>
    </location>
</feature>
<reference evidence="2 3" key="1">
    <citation type="submission" date="2024-05" db="EMBL/GenBank/DDBJ databases">
        <title>Genome sequencing and assembly of Indian major carp, Cirrhinus mrigala (Hamilton, 1822).</title>
        <authorList>
            <person name="Mohindra V."/>
            <person name="Chowdhury L.M."/>
            <person name="Lal K."/>
            <person name="Jena J.K."/>
        </authorList>
    </citation>
    <scope>NUCLEOTIDE SEQUENCE [LARGE SCALE GENOMIC DNA]</scope>
    <source>
        <strain evidence="2">CM1030</strain>
        <tissue evidence="2">Blood</tissue>
    </source>
</reference>
<organism evidence="2 3">
    <name type="scientific">Cirrhinus mrigala</name>
    <name type="common">Mrigala</name>
    <dbReference type="NCBI Taxonomy" id="683832"/>
    <lineage>
        <taxon>Eukaryota</taxon>
        <taxon>Metazoa</taxon>
        <taxon>Chordata</taxon>
        <taxon>Craniata</taxon>
        <taxon>Vertebrata</taxon>
        <taxon>Euteleostomi</taxon>
        <taxon>Actinopterygii</taxon>
        <taxon>Neopterygii</taxon>
        <taxon>Teleostei</taxon>
        <taxon>Ostariophysi</taxon>
        <taxon>Cypriniformes</taxon>
        <taxon>Cyprinidae</taxon>
        <taxon>Labeoninae</taxon>
        <taxon>Labeonini</taxon>
        <taxon>Cirrhinus</taxon>
    </lineage>
</organism>
<accession>A0ABD0RBQ5</accession>
<sequence length="91" mass="9550">AKVATKDTEAIVTAPEPEAAVPIPAAEAPQPQPVVIVVTELEPVEGEVTGPQPIVTEPVENGHNEPAPTKAEKRVEVTEVKEEEPSTSKVP</sequence>
<dbReference type="AlphaFoldDB" id="A0ABD0RBQ5"/>
<feature type="region of interest" description="Disordered" evidence="1">
    <location>
        <begin position="47"/>
        <end position="91"/>
    </location>
</feature>
<feature type="non-terminal residue" evidence="2">
    <location>
        <position position="1"/>
    </location>
</feature>
<dbReference type="EMBL" id="JAMKFB020000004">
    <property type="protein sequence ID" value="KAL0195964.1"/>
    <property type="molecule type" value="Genomic_DNA"/>
</dbReference>
<dbReference type="Proteomes" id="UP001529510">
    <property type="component" value="Unassembled WGS sequence"/>
</dbReference>
<proteinExistence type="predicted"/>
<gene>
    <name evidence="2" type="ORF">M9458_009536</name>
</gene>
<comment type="caution">
    <text evidence="2">The sequence shown here is derived from an EMBL/GenBank/DDBJ whole genome shotgun (WGS) entry which is preliminary data.</text>
</comment>
<evidence type="ECO:0000313" key="3">
    <source>
        <dbReference type="Proteomes" id="UP001529510"/>
    </source>
</evidence>
<feature type="compositionally biased region" description="Basic and acidic residues" evidence="1">
    <location>
        <begin position="70"/>
        <end position="91"/>
    </location>
</feature>
<evidence type="ECO:0000256" key="1">
    <source>
        <dbReference type="SAM" id="MobiDB-lite"/>
    </source>
</evidence>
<name>A0ABD0RBQ5_CIRMR</name>
<keyword evidence="3" id="KW-1185">Reference proteome</keyword>
<evidence type="ECO:0000313" key="2">
    <source>
        <dbReference type="EMBL" id="KAL0195964.1"/>
    </source>
</evidence>